<sequence length="198" mass="21523">MSAAAVEYPCDDAPNLLEEAEELSRKLPGYRVEIIGGEITVTPPADGHHGDALTDIMVPLLAAGLHGKESRVIQAVGVWLPDGPFDYAVPDLAVVDADFDEHRAEHNCYDPAVFRMVLEVTSSNYGNDLKKKVTAYAIAGIPVYVIADRRNRRVHVLTEPEYGEYRVHAVHPPGESFTLPESVGAPVTLEVDRVLGLG</sequence>
<dbReference type="PANTHER" id="PTHR35400:SF3">
    <property type="entry name" value="SLL1072 PROTEIN"/>
    <property type="match status" value="1"/>
</dbReference>
<dbReference type="PANTHER" id="PTHR35400">
    <property type="entry name" value="SLR1083 PROTEIN"/>
    <property type="match status" value="1"/>
</dbReference>
<dbReference type="GO" id="GO:0004519">
    <property type="term" value="F:endonuclease activity"/>
    <property type="evidence" value="ECO:0007669"/>
    <property type="project" value="UniProtKB-KW"/>
</dbReference>
<dbReference type="RefSeq" id="WP_279948239.1">
    <property type="nucleotide sequence ID" value="NZ_BAABEN010000002.1"/>
</dbReference>
<dbReference type="EMBL" id="JBIHMK010000032">
    <property type="protein sequence ID" value="MFH0248746.1"/>
    <property type="molecule type" value="Genomic_DNA"/>
</dbReference>
<keyword evidence="2" id="KW-0378">Hydrolase</keyword>
<dbReference type="Pfam" id="PF05685">
    <property type="entry name" value="Uma2"/>
    <property type="match status" value="1"/>
</dbReference>
<reference evidence="2 3" key="1">
    <citation type="submission" date="2024-10" db="EMBL/GenBank/DDBJ databases">
        <authorList>
            <person name="Cho J.-C."/>
        </authorList>
    </citation>
    <scope>NUCLEOTIDE SEQUENCE [LARGE SCALE GENOMIC DNA]</scope>
    <source>
        <strain evidence="2 3">KCTC29696</strain>
    </source>
</reference>
<keyword evidence="2" id="KW-0255">Endonuclease</keyword>
<gene>
    <name evidence="2" type="ORF">ACG5V6_11035</name>
</gene>
<dbReference type="InterPro" id="IPR011335">
    <property type="entry name" value="Restrct_endonuc-II-like"/>
</dbReference>
<dbReference type="Gene3D" id="3.90.1570.10">
    <property type="entry name" value="tt1808, chain A"/>
    <property type="match status" value="1"/>
</dbReference>
<dbReference type="Proteomes" id="UP001607069">
    <property type="component" value="Unassembled WGS sequence"/>
</dbReference>
<name>A0ABW7HSA1_9ACTN</name>
<protein>
    <submittedName>
        <fullName evidence="2">Uma2 family endonuclease</fullName>
    </submittedName>
</protein>
<evidence type="ECO:0000313" key="2">
    <source>
        <dbReference type="EMBL" id="MFH0248746.1"/>
    </source>
</evidence>
<organism evidence="2 3">
    <name type="scientific">Streptomyces chitinivorans</name>
    <dbReference type="NCBI Taxonomy" id="1257027"/>
    <lineage>
        <taxon>Bacteria</taxon>
        <taxon>Bacillati</taxon>
        <taxon>Actinomycetota</taxon>
        <taxon>Actinomycetes</taxon>
        <taxon>Kitasatosporales</taxon>
        <taxon>Streptomycetaceae</taxon>
        <taxon>Streptomyces</taxon>
    </lineage>
</organism>
<evidence type="ECO:0000259" key="1">
    <source>
        <dbReference type="Pfam" id="PF05685"/>
    </source>
</evidence>
<dbReference type="SUPFAM" id="SSF52980">
    <property type="entry name" value="Restriction endonuclease-like"/>
    <property type="match status" value="1"/>
</dbReference>
<dbReference type="InterPro" id="IPR008538">
    <property type="entry name" value="Uma2"/>
</dbReference>
<keyword evidence="3" id="KW-1185">Reference proteome</keyword>
<accession>A0ABW7HSA1</accession>
<dbReference type="InterPro" id="IPR012296">
    <property type="entry name" value="Nuclease_put_TT1808"/>
</dbReference>
<dbReference type="CDD" id="cd06260">
    <property type="entry name" value="DUF820-like"/>
    <property type="match status" value="1"/>
</dbReference>
<proteinExistence type="predicted"/>
<evidence type="ECO:0000313" key="3">
    <source>
        <dbReference type="Proteomes" id="UP001607069"/>
    </source>
</evidence>
<feature type="domain" description="Putative restriction endonuclease" evidence="1">
    <location>
        <begin position="20"/>
        <end position="184"/>
    </location>
</feature>
<keyword evidence="2" id="KW-0540">Nuclease</keyword>
<comment type="caution">
    <text evidence="2">The sequence shown here is derived from an EMBL/GenBank/DDBJ whole genome shotgun (WGS) entry which is preliminary data.</text>
</comment>